<dbReference type="PATRIC" id="fig|1352357.3.peg.1587"/>
<accession>T2S9B3</accession>
<evidence type="ECO:0000313" key="1">
    <source>
        <dbReference type="EMBL" id="EQD89296.1"/>
    </source>
</evidence>
<reference evidence="1 2" key="1">
    <citation type="journal article" date="2013" name="Genome Announc.">
        <title>Genome Sequences of Three hpAfrica2 Strains of Helicobacter pylori.</title>
        <authorList>
            <person name="Duncan S.S."/>
            <person name="Bertoli M.T."/>
            <person name="Kersulyte D."/>
            <person name="Valk P.L."/>
            <person name="Tamma S."/>
            <person name="Segal I."/>
            <person name="McClain M.S."/>
            <person name="Cover T.L."/>
            <person name="Berg D.E."/>
        </authorList>
    </citation>
    <scope>NUCLEOTIDE SEQUENCE [LARGE SCALE GENOMIC DNA]</scope>
    <source>
        <strain evidence="1 2">SouthAfrica50</strain>
    </source>
</reference>
<evidence type="ECO:0000313" key="2">
    <source>
        <dbReference type="Proteomes" id="UP000015816"/>
    </source>
</evidence>
<sequence>MQFIQTEIRFHKSLFKSSNKFSMPLILKLSSKPLLAK</sequence>
<dbReference type="AlphaFoldDB" id="T2S9B3"/>
<organism evidence="1 2">
    <name type="scientific">Helicobacter pylori SouthAfrica50</name>
    <dbReference type="NCBI Taxonomy" id="1352357"/>
    <lineage>
        <taxon>Bacteria</taxon>
        <taxon>Pseudomonadati</taxon>
        <taxon>Campylobacterota</taxon>
        <taxon>Epsilonproteobacteria</taxon>
        <taxon>Campylobacterales</taxon>
        <taxon>Helicobacteraceae</taxon>
        <taxon>Helicobacter</taxon>
    </lineage>
</organism>
<comment type="caution">
    <text evidence="1">The sequence shown here is derived from an EMBL/GenBank/DDBJ whole genome shotgun (WGS) entry which is preliminary data.</text>
</comment>
<name>T2S9B3_HELPX</name>
<gene>
    <name evidence="1" type="ORF">HPSA50_1620</name>
</gene>
<dbReference type="EMBL" id="AVNI01000002">
    <property type="protein sequence ID" value="EQD89296.1"/>
    <property type="molecule type" value="Genomic_DNA"/>
</dbReference>
<protein>
    <submittedName>
        <fullName evidence="1">Uncharacterized protein</fullName>
    </submittedName>
</protein>
<dbReference type="Proteomes" id="UP000015816">
    <property type="component" value="Unassembled WGS sequence"/>
</dbReference>
<proteinExistence type="predicted"/>